<evidence type="ECO:0000259" key="1">
    <source>
        <dbReference type="Pfam" id="PF01850"/>
    </source>
</evidence>
<dbReference type="PANTHER" id="PTHR36173">
    <property type="entry name" value="RIBONUCLEASE VAPC16-RELATED"/>
    <property type="match status" value="1"/>
</dbReference>
<gene>
    <name evidence="2" type="ORF">IAC04_05660</name>
</gene>
<dbReference type="SUPFAM" id="SSF88723">
    <property type="entry name" value="PIN domain-like"/>
    <property type="match status" value="1"/>
</dbReference>
<dbReference type="CDD" id="cd09872">
    <property type="entry name" value="PIN_Sll0205-like"/>
    <property type="match status" value="1"/>
</dbReference>
<dbReference type="EMBL" id="DXAW01000096">
    <property type="protein sequence ID" value="HIZ85956.1"/>
    <property type="molecule type" value="Genomic_DNA"/>
</dbReference>
<comment type="caution">
    <text evidence="2">The sequence shown here is derived from an EMBL/GenBank/DDBJ whole genome shotgun (WGS) entry which is preliminary data.</text>
</comment>
<dbReference type="InterPro" id="IPR052919">
    <property type="entry name" value="TA_system_RNase"/>
</dbReference>
<dbReference type="AlphaFoldDB" id="A0A9D2KAH1"/>
<organism evidence="2 3">
    <name type="scientific">Candidatus Coprenecus stercoravium</name>
    <dbReference type="NCBI Taxonomy" id="2840735"/>
    <lineage>
        <taxon>Bacteria</taxon>
        <taxon>Pseudomonadati</taxon>
        <taxon>Bacteroidota</taxon>
        <taxon>Bacteroidia</taxon>
        <taxon>Bacteroidales</taxon>
        <taxon>Rikenellaceae</taxon>
        <taxon>Rikenellaceae incertae sedis</taxon>
        <taxon>Candidatus Coprenecus</taxon>
    </lineage>
</organism>
<name>A0A9D2KAH1_9BACT</name>
<dbReference type="InterPro" id="IPR041705">
    <property type="entry name" value="PIN_Sll0205"/>
</dbReference>
<feature type="domain" description="PIN" evidence="1">
    <location>
        <begin position="3"/>
        <end position="127"/>
    </location>
</feature>
<evidence type="ECO:0000313" key="2">
    <source>
        <dbReference type="EMBL" id="HIZ85956.1"/>
    </source>
</evidence>
<sequence length="141" mass="16461">MRYYIDTNILAYLFDENMDELSPETKRLIEDYGTLLYTSTVCVKEFIHLCQTGKIGNSRKNRRLSSDEWLAALYDMGVRIAPVNEYHLRQYAGLPFHGDHSDPDDRLIIAQAISDRIPLVSSDRKFHLYEEDGLELVFNKR</sequence>
<reference evidence="2" key="1">
    <citation type="journal article" date="2021" name="PeerJ">
        <title>Extensive microbial diversity within the chicken gut microbiome revealed by metagenomics and culture.</title>
        <authorList>
            <person name="Gilroy R."/>
            <person name="Ravi A."/>
            <person name="Getino M."/>
            <person name="Pursley I."/>
            <person name="Horton D.L."/>
            <person name="Alikhan N.F."/>
            <person name="Baker D."/>
            <person name="Gharbi K."/>
            <person name="Hall N."/>
            <person name="Watson M."/>
            <person name="Adriaenssens E.M."/>
            <person name="Foster-Nyarko E."/>
            <person name="Jarju S."/>
            <person name="Secka A."/>
            <person name="Antonio M."/>
            <person name="Oren A."/>
            <person name="Chaudhuri R.R."/>
            <person name="La Ragione R."/>
            <person name="Hildebrand F."/>
            <person name="Pallen M.J."/>
        </authorList>
    </citation>
    <scope>NUCLEOTIDE SEQUENCE</scope>
    <source>
        <strain evidence="2">Gambia16-554</strain>
    </source>
</reference>
<accession>A0A9D2KAH1</accession>
<reference evidence="2" key="2">
    <citation type="submission" date="2021-04" db="EMBL/GenBank/DDBJ databases">
        <authorList>
            <person name="Gilroy R."/>
        </authorList>
    </citation>
    <scope>NUCLEOTIDE SEQUENCE</scope>
    <source>
        <strain evidence="2">Gambia16-554</strain>
    </source>
</reference>
<dbReference type="Gene3D" id="3.40.50.1010">
    <property type="entry name" value="5'-nuclease"/>
    <property type="match status" value="1"/>
</dbReference>
<dbReference type="InterPro" id="IPR002716">
    <property type="entry name" value="PIN_dom"/>
</dbReference>
<dbReference type="Pfam" id="PF01850">
    <property type="entry name" value="PIN"/>
    <property type="match status" value="1"/>
</dbReference>
<evidence type="ECO:0000313" key="3">
    <source>
        <dbReference type="Proteomes" id="UP000824115"/>
    </source>
</evidence>
<proteinExistence type="predicted"/>
<protein>
    <submittedName>
        <fullName evidence="2">Type II toxin-antitoxin system VapC family toxin</fullName>
    </submittedName>
</protein>
<dbReference type="InterPro" id="IPR029060">
    <property type="entry name" value="PIN-like_dom_sf"/>
</dbReference>
<dbReference type="Proteomes" id="UP000824115">
    <property type="component" value="Unassembled WGS sequence"/>
</dbReference>
<dbReference type="PANTHER" id="PTHR36173:SF2">
    <property type="entry name" value="RIBONUCLEASE VAPC16"/>
    <property type="match status" value="1"/>
</dbReference>